<dbReference type="InterPro" id="IPR015269">
    <property type="entry name" value="UPF0029_Impact_C"/>
</dbReference>
<organism evidence="4 5">
    <name type="scientific">Mogibacterium kristiansenii</name>
    <dbReference type="NCBI Taxonomy" id="2606708"/>
    <lineage>
        <taxon>Bacteria</taxon>
        <taxon>Bacillati</taxon>
        <taxon>Bacillota</taxon>
        <taxon>Clostridia</taxon>
        <taxon>Peptostreptococcales</taxon>
        <taxon>Anaerovoracaceae</taxon>
        <taxon>Mogibacterium</taxon>
    </lineage>
</organism>
<dbReference type="RefSeq" id="WP_154554690.1">
    <property type="nucleotide sequence ID" value="NZ_VUNA01000014.1"/>
</dbReference>
<evidence type="ECO:0000259" key="3">
    <source>
        <dbReference type="Pfam" id="PF09186"/>
    </source>
</evidence>
<dbReference type="NCBIfam" id="TIGR00257">
    <property type="entry name" value="IMPACT_YIGZ"/>
    <property type="match status" value="1"/>
</dbReference>
<dbReference type="EMBL" id="VUNA01000014">
    <property type="protein sequence ID" value="MST71127.1"/>
    <property type="molecule type" value="Genomic_DNA"/>
</dbReference>
<keyword evidence="5" id="KW-1185">Reference proteome</keyword>
<comment type="caution">
    <text evidence="4">The sequence shown here is derived from an EMBL/GenBank/DDBJ whole genome shotgun (WGS) entry which is preliminary data.</text>
</comment>
<dbReference type="PANTHER" id="PTHR16301:SF20">
    <property type="entry name" value="IMPACT FAMILY MEMBER YIGZ"/>
    <property type="match status" value="1"/>
</dbReference>
<evidence type="ECO:0000313" key="5">
    <source>
        <dbReference type="Proteomes" id="UP000469424"/>
    </source>
</evidence>
<comment type="similarity">
    <text evidence="1">Belongs to the IMPACT family.</text>
</comment>
<feature type="domain" description="Impact N-terminal" evidence="2">
    <location>
        <begin position="18"/>
        <end position="119"/>
    </location>
</feature>
<proteinExistence type="inferred from homology"/>
<dbReference type="GO" id="GO:0006446">
    <property type="term" value="P:regulation of translational initiation"/>
    <property type="evidence" value="ECO:0007669"/>
    <property type="project" value="TreeGrafter"/>
</dbReference>
<dbReference type="InterPro" id="IPR015796">
    <property type="entry name" value="Impact_YigZ-like"/>
</dbReference>
<dbReference type="GO" id="GO:0005737">
    <property type="term" value="C:cytoplasm"/>
    <property type="evidence" value="ECO:0007669"/>
    <property type="project" value="TreeGrafter"/>
</dbReference>
<gene>
    <name evidence="4" type="ORF">FYJ65_07265</name>
</gene>
<evidence type="ECO:0000256" key="1">
    <source>
        <dbReference type="ARBA" id="ARBA00007665"/>
    </source>
</evidence>
<dbReference type="InterPro" id="IPR020569">
    <property type="entry name" value="UPF0029_Impact_CS"/>
</dbReference>
<dbReference type="InterPro" id="IPR035647">
    <property type="entry name" value="EFG_III/V"/>
</dbReference>
<feature type="domain" description="UPF0029" evidence="3">
    <location>
        <begin position="140"/>
        <end position="192"/>
    </location>
</feature>
<reference evidence="4 5" key="1">
    <citation type="submission" date="2019-08" db="EMBL/GenBank/DDBJ databases">
        <title>In-depth cultivation of the pig gut microbiome towards novel bacterial diversity and tailored functional studies.</title>
        <authorList>
            <person name="Wylensek D."/>
            <person name="Hitch T.C.A."/>
            <person name="Clavel T."/>
        </authorList>
    </citation>
    <scope>NUCLEOTIDE SEQUENCE [LARGE SCALE GENOMIC DNA]</scope>
    <source>
        <strain evidence="4 5">WCA-MUC-591-APC-4B</strain>
    </source>
</reference>
<dbReference type="InterPro" id="IPR020568">
    <property type="entry name" value="Ribosomal_Su5_D2-typ_SF"/>
</dbReference>
<sequence>MSYKTVYKEAEAEQVIQRSRFITHVSPVDSYEEAQAYVAMIKEEYKDATHNVPAVVIGEKQELQWMSDDGEPQGTSGPPILRMLVEEGLTNLVVVVTRYFGGVKLGTGGLVRAYSGSAKLGLEAAGICTVTDGYVMEYLLDYSHLAKINNAEQQGDFHIIHTEYMDKVKVTIGCKTEAEGLVIKTFNDITSGTCELLSKKNEKISEKIVDSN</sequence>
<dbReference type="PANTHER" id="PTHR16301">
    <property type="entry name" value="IMPACT-RELATED"/>
    <property type="match status" value="1"/>
</dbReference>
<dbReference type="Gene3D" id="3.30.230.30">
    <property type="entry name" value="Impact, N-terminal domain"/>
    <property type="match status" value="1"/>
</dbReference>
<evidence type="ECO:0000259" key="2">
    <source>
        <dbReference type="Pfam" id="PF01205"/>
    </source>
</evidence>
<dbReference type="SUPFAM" id="SSF54211">
    <property type="entry name" value="Ribosomal protein S5 domain 2-like"/>
    <property type="match status" value="1"/>
</dbReference>
<accession>A0A6N7X6H9</accession>
<dbReference type="SUPFAM" id="SSF54980">
    <property type="entry name" value="EF-G C-terminal domain-like"/>
    <property type="match status" value="1"/>
</dbReference>
<dbReference type="Pfam" id="PF01205">
    <property type="entry name" value="Impact_N"/>
    <property type="match status" value="1"/>
</dbReference>
<dbReference type="Pfam" id="PF09186">
    <property type="entry name" value="DUF1949"/>
    <property type="match status" value="1"/>
</dbReference>
<name>A0A6N7X6H9_9FIRM</name>
<dbReference type="InterPro" id="IPR023582">
    <property type="entry name" value="Impact"/>
</dbReference>
<dbReference type="Proteomes" id="UP000469424">
    <property type="component" value="Unassembled WGS sequence"/>
</dbReference>
<dbReference type="InterPro" id="IPR001498">
    <property type="entry name" value="Impact_N"/>
</dbReference>
<protein>
    <submittedName>
        <fullName evidence="4">YigZ family protein</fullName>
    </submittedName>
</protein>
<evidence type="ECO:0000313" key="4">
    <source>
        <dbReference type="EMBL" id="MST71127.1"/>
    </source>
</evidence>
<dbReference type="AlphaFoldDB" id="A0A6N7X6H9"/>
<dbReference type="InterPro" id="IPR036956">
    <property type="entry name" value="Impact_N_sf"/>
</dbReference>
<dbReference type="PROSITE" id="PS00910">
    <property type="entry name" value="UPF0029"/>
    <property type="match status" value="1"/>
</dbReference>